<feature type="region of interest" description="Disordered" evidence="1">
    <location>
        <begin position="91"/>
        <end position="116"/>
    </location>
</feature>
<name>A0A7X4KM74_9BURK</name>
<accession>A0A7X4KM74</accession>
<evidence type="ECO:0000256" key="2">
    <source>
        <dbReference type="SAM" id="Phobius"/>
    </source>
</evidence>
<keyword evidence="2" id="KW-0472">Membrane</keyword>
<reference evidence="3 4" key="1">
    <citation type="submission" date="2019-12" db="EMBL/GenBank/DDBJ databases">
        <title>Novel species isolated from a subtropical stream in China.</title>
        <authorList>
            <person name="Lu H."/>
        </authorList>
    </citation>
    <scope>NUCLEOTIDE SEQUENCE [LARGE SCALE GENOMIC DNA]</scope>
    <source>
        <strain evidence="3 4">FT127W</strain>
    </source>
</reference>
<feature type="transmembrane region" description="Helical" evidence="2">
    <location>
        <begin position="217"/>
        <end position="238"/>
    </location>
</feature>
<keyword evidence="4" id="KW-1185">Reference proteome</keyword>
<dbReference type="RefSeq" id="WP_161071861.1">
    <property type="nucleotide sequence ID" value="NZ_WWCU01000007.1"/>
</dbReference>
<dbReference type="EMBL" id="WWCU01000007">
    <property type="protein sequence ID" value="MYN07510.1"/>
    <property type="molecule type" value="Genomic_DNA"/>
</dbReference>
<keyword evidence="2" id="KW-0812">Transmembrane</keyword>
<keyword evidence="2" id="KW-1133">Transmembrane helix</keyword>
<comment type="caution">
    <text evidence="3">The sequence shown here is derived from an EMBL/GenBank/DDBJ whole genome shotgun (WGS) entry which is preliminary data.</text>
</comment>
<gene>
    <name evidence="3" type="ORF">GTP77_09160</name>
</gene>
<organism evidence="3 4">
    <name type="scientific">Pseudoduganella aquatica</name>
    <dbReference type="NCBI Taxonomy" id="2660641"/>
    <lineage>
        <taxon>Bacteria</taxon>
        <taxon>Pseudomonadati</taxon>
        <taxon>Pseudomonadota</taxon>
        <taxon>Betaproteobacteria</taxon>
        <taxon>Burkholderiales</taxon>
        <taxon>Oxalobacteraceae</taxon>
        <taxon>Telluria group</taxon>
        <taxon>Pseudoduganella</taxon>
    </lineage>
</organism>
<dbReference type="Proteomes" id="UP000450676">
    <property type="component" value="Unassembled WGS sequence"/>
</dbReference>
<protein>
    <recommendedName>
        <fullName evidence="5">DUF1640 domain-containing protein</fullName>
    </recommendedName>
</protein>
<evidence type="ECO:0000313" key="4">
    <source>
        <dbReference type="Proteomes" id="UP000450676"/>
    </source>
</evidence>
<evidence type="ECO:0000256" key="1">
    <source>
        <dbReference type="SAM" id="MobiDB-lite"/>
    </source>
</evidence>
<sequence>MNDIPPLDSPTLADHHEHDTRIIRLEVQMSNVSVTLESMQERVDESHKTTMALIADTAKELHAEHLRVMESLSSSQQHHSDALRAALQHDSDKLSDKLQRHSEEFSAKLQHSSDELSARLQHDGDELRDKLQRLSEEFSARLQHSSDELSARLQHDGDELRAKLQHSSDALDASLEKSCDVFRDNLKQITDSQQSIWEALQREIHRLDSKTDRMNRWVMGLFFTYLVATAALFARPYLNI</sequence>
<dbReference type="Gene3D" id="1.20.120.20">
    <property type="entry name" value="Apolipoprotein"/>
    <property type="match status" value="2"/>
</dbReference>
<evidence type="ECO:0000313" key="3">
    <source>
        <dbReference type="EMBL" id="MYN07510.1"/>
    </source>
</evidence>
<evidence type="ECO:0008006" key="5">
    <source>
        <dbReference type="Google" id="ProtNLM"/>
    </source>
</evidence>
<dbReference type="AlphaFoldDB" id="A0A7X4KM74"/>
<dbReference type="SUPFAM" id="SSF58113">
    <property type="entry name" value="Apolipoprotein A-I"/>
    <property type="match status" value="1"/>
</dbReference>
<proteinExistence type="predicted"/>